<evidence type="ECO:0000259" key="3">
    <source>
        <dbReference type="Pfam" id="PF20434"/>
    </source>
</evidence>
<evidence type="ECO:0000313" key="4">
    <source>
        <dbReference type="EMBL" id="CAK7229861.1"/>
    </source>
</evidence>
<dbReference type="Pfam" id="PF20434">
    <property type="entry name" value="BD-FAE"/>
    <property type="match status" value="1"/>
</dbReference>
<reference evidence="4 5" key="1">
    <citation type="submission" date="2024-01" db="EMBL/GenBank/DDBJ databases">
        <authorList>
            <person name="Allen C."/>
            <person name="Tagirdzhanova G."/>
        </authorList>
    </citation>
    <scope>NUCLEOTIDE SEQUENCE [LARGE SCALE GENOMIC DNA]</scope>
</reference>
<evidence type="ECO:0000256" key="1">
    <source>
        <dbReference type="ARBA" id="ARBA00022801"/>
    </source>
</evidence>
<evidence type="ECO:0000313" key="5">
    <source>
        <dbReference type="Proteomes" id="UP001642482"/>
    </source>
</evidence>
<gene>
    <name evidence="4" type="ORF">SEUCBS140593_007387</name>
</gene>
<evidence type="ECO:0000259" key="2">
    <source>
        <dbReference type="Pfam" id="PF00326"/>
    </source>
</evidence>
<dbReference type="EMBL" id="CAWUHD010000089">
    <property type="protein sequence ID" value="CAK7229861.1"/>
    <property type="molecule type" value="Genomic_DNA"/>
</dbReference>
<dbReference type="InterPro" id="IPR050300">
    <property type="entry name" value="GDXG_lipolytic_enzyme"/>
</dbReference>
<keyword evidence="1" id="KW-0378">Hydrolase</keyword>
<accession>A0ABP0CEM4</accession>
<evidence type="ECO:0008006" key="6">
    <source>
        <dbReference type="Google" id="ProtNLM"/>
    </source>
</evidence>
<dbReference type="PANTHER" id="PTHR48081:SF3">
    <property type="entry name" value="ALPHA_BETA HYDROLASE FOLD-3 DOMAIN-CONTAINING PROTEIN"/>
    <property type="match status" value="1"/>
</dbReference>
<keyword evidence="5" id="KW-1185">Reference proteome</keyword>
<protein>
    <recommendedName>
        <fullName evidence="6">Peptidase S9 prolyl oligopeptidase catalytic domain-containing protein</fullName>
    </recommendedName>
</protein>
<dbReference type="InterPro" id="IPR029058">
    <property type="entry name" value="AB_hydrolase_fold"/>
</dbReference>
<organism evidence="4 5">
    <name type="scientific">Sporothrix eucalyptigena</name>
    <dbReference type="NCBI Taxonomy" id="1812306"/>
    <lineage>
        <taxon>Eukaryota</taxon>
        <taxon>Fungi</taxon>
        <taxon>Dikarya</taxon>
        <taxon>Ascomycota</taxon>
        <taxon>Pezizomycotina</taxon>
        <taxon>Sordariomycetes</taxon>
        <taxon>Sordariomycetidae</taxon>
        <taxon>Ophiostomatales</taxon>
        <taxon>Ophiostomataceae</taxon>
        <taxon>Sporothrix</taxon>
    </lineage>
</organism>
<dbReference type="Gene3D" id="3.40.50.1820">
    <property type="entry name" value="alpha/beta hydrolase"/>
    <property type="match status" value="1"/>
</dbReference>
<dbReference type="PANTHER" id="PTHR48081">
    <property type="entry name" value="AB HYDROLASE SUPERFAMILY PROTEIN C4A8.06C"/>
    <property type="match status" value="1"/>
</dbReference>
<dbReference type="SUPFAM" id="SSF53474">
    <property type="entry name" value="alpha/beta-Hydrolases"/>
    <property type="match status" value="1"/>
</dbReference>
<comment type="caution">
    <text evidence="4">The sequence shown here is derived from an EMBL/GenBank/DDBJ whole genome shotgun (WGS) entry which is preliminary data.</text>
</comment>
<dbReference type="Pfam" id="PF00326">
    <property type="entry name" value="Peptidase_S9"/>
    <property type="match status" value="1"/>
</dbReference>
<name>A0ABP0CEM4_9PEZI</name>
<proteinExistence type="predicted"/>
<dbReference type="InterPro" id="IPR049492">
    <property type="entry name" value="BD-FAE-like_dom"/>
</dbReference>
<dbReference type="InterPro" id="IPR001375">
    <property type="entry name" value="Peptidase_S9_cat"/>
</dbReference>
<sequence>MLGAAGMVNPDQIQDCLDRGWIVVVPNHRLCPQVNLLEGPMQDCRDLLSWIQDGHLESHIAAKEGGPYLVDQEHIFAFGTSSGGHLALGLGFGVAKPVAGIYDMYGVCSFDDPEWANPLPHIQAIVPALTADVAEKVFSESPIPIEGGVSLEGQAKPGPPDFSVPRVAYAFTQIGGGTVVDAVWPKAARETDGFQPVDPILNVTSTFPPTVIVHGIDDRMVPLRYSQQLYAKLREKKVQSCLIEIPGEDHTFAAKMKTGSETWNLQRQGFDFLEALLPRDDI</sequence>
<feature type="domain" description="BD-FAE-like" evidence="3">
    <location>
        <begin position="10"/>
        <end position="92"/>
    </location>
</feature>
<feature type="domain" description="Peptidase S9 prolyl oligopeptidase catalytic" evidence="2">
    <location>
        <begin position="184"/>
        <end position="256"/>
    </location>
</feature>
<dbReference type="Proteomes" id="UP001642482">
    <property type="component" value="Unassembled WGS sequence"/>
</dbReference>